<name>A0AB33KC32_9ACTN</name>
<geneLocation type="plasmid" evidence="2">
    <name>pCMC57_01</name>
</geneLocation>
<dbReference type="RefSeq" id="WP_407992437.1">
    <property type="nucleotide sequence ID" value="NZ_AP035882.1"/>
</dbReference>
<sequence>MSPKKNPSTSAKRARAAQQANPDVRYTALLRADLAAAAGHVVEPAQAPATHTTAPGGTRMSIAWSPTTIVGIDERYDTEYADSRNGSRYAAYVKPSGRCSLPPPPPAPS</sequence>
<reference evidence="2" key="1">
    <citation type="submission" date="2024-07" db="EMBL/GenBank/DDBJ databases">
        <title>Complete genome sequences of cellulolytic bacteria, Kitasatospora sp. CMC57 and Streptomyces sp. CMC78, isolated from Japanese agricultural soil.</title>
        <authorList>
            <person name="Hashimoto T."/>
            <person name="Ito M."/>
            <person name="Iwamoto M."/>
            <person name="Fukahori D."/>
            <person name="Shoda T."/>
            <person name="Sakoda M."/>
            <person name="Morohoshi T."/>
            <person name="Mitsuboshi M."/>
            <person name="Nishizawa T."/>
        </authorList>
    </citation>
    <scope>NUCLEOTIDE SEQUENCE</scope>
    <source>
        <strain evidence="2">CMC57</strain>
        <plasmid evidence="2">pCMC57_01</plasmid>
    </source>
</reference>
<evidence type="ECO:0000256" key="1">
    <source>
        <dbReference type="SAM" id="MobiDB-lite"/>
    </source>
</evidence>
<gene>
    <name evidence="2" type="ORF">KCMC57_64150</name>
</gene>
<keyword evidence="2" id="KW-0614">Plasmid</keyword>
<organism evidence="2">
    <name type="scientific">Kitasatospora sp. CMC57</name>
    <dbReference type="NCBI Taxonomy" id="3231513"/>
    <lineage>
        <taxon>Bacteria</taxon>
        <taxon>Bacillati</taxon>
        <taxon>Actinomycetota</taxon>
        <taxon>Actinomycetes</taxon>
        <taxon>Kitasatosporales</taxon>
        <taxon>Streptomycetaceae</taxon>
        <taxon>Kitasatospora</taxon>
    </lineage>
</organism>
<evidence type="ECO:0000313" key="2">
    <source>
        <dbReference type="EMBL" id="BFP50047.1"/>
    </source>
</evidence>
<feature type="region of interest" description="Disordered" evidence="1">
    <location>
        <begin position="1"/>
        <end position="22"/>
    </location>
</feature>
<dbReference type="EMBL" id="AP035882">
    <property type="protein sequence ID" value="BFP50047.1"/>
    <property type="molecule type" value="Genomic_DNA"/>
</dbReference>
<protein>
    <submittedName>
        <fullName evidence="2">Uncharacterized protein</fullName>
    </submittedName>
</protein>
<dbReference type="AlphaFoldDB" id="A0AB33KC32"/>
<feature type="compositionally biased region" description="Polar residues" evidence="1">
    <location>
        <begin position="1"/>
        <end position="11"/>
    </location>
</feature>
<proteinExistence type="predicted"/>
<dbReference type="KEGG" id="kic:KCMC57_64150"/>
<accession>A0AB33KC32</accession>